<keyword evidence="2" id="KW-0808">Transferase</keyword>
<evidence type="ECO:0000256" key="6">
    <source>
        <dbReference type="ARBA" id="ARBA00022786"/>
    </source>
</evidence>
<reference evidence="12" key="1">
    <citation type="journal article" date="2023" name="Mol. Phylogenet. Evol.">
        <title>Genome-scale phylogeny and comparative genomics of the fungal order Sordariales.</title>
        <authorList>
            <person name="Hensen N."/>
            <person name="Bonometti L."/>
            <person name="Westerberg I."/>
            <person name="Brannstrom I.O."/>
            <person name="Guillou S."/>
            <person name="Cros-Aarteil S."/>
            <person name="Calhoun S."/>
            <person name="Haridas S."/>
            <person name="Kuo A."/>
            <person name="Mondo S."/>
            <person name="Pangilinan J."/>
            <person name="Riley R."/>
            <person name="LaButti K."/>
            <person name="Andreopoulos B."/>
            <person name="Lipzen A."/>
            <person name="Chen C."/>
            <person name="Yan M."/>
            <person name="Daum C."/>
            <person name="Ng V."/>
            <person name="Clum A."/>
            <person name="Steindorff A."/>
            <person name="Ohm R.A."/>
            <person name="Martin F."/>
            <person name="Silar P."/>
            <person name="Natvig D.O."/>
            <person name="Lalanne C."/>
            <person name="Gautier V."/>
            <person name="Ament-Velasquez S.L."/>
            <person name="Kruys A."/>
            <person name="Hutchinson M.I."/>
            <person name="Powell A.J."/>
            <person name="Barry K."/>
            <person name="Miller A.N."/>
            <person name="Grigoriev I.V."/>
            <person name="Debuchy R."/>
            <person name="Gladieux P."/>
            <person name="Hiltunen Thoren M."/>
            <person name="Johannesson H."/>
        </authorList>
    </citation>
    <scope>NUCLEOTIDE SEQUENCE</scope>
    <source>
        <strain evidence="12">CBS 532.94</strain>
    </source>
</reference>
<dbReference type="Gene3D" id="1.20.120.1750">
    <property type="match status" value="1"/>
</dbReference>
<dbReference type="InterPro" id="IPR051628">
    <property type="entry name" value="LUBAC_E3_Ligases"/>
</dbReference>
<evidence type="ECO:0000256" key="3">
    <source>
        <dbReference type="ARBA" id="ARBA00022723"/>
    </source>
</evidence>
<dbReference type="Pfam" id="PF18044">
    <property type="entry name" value="zf-CCCH_4"/>
    <property type="match status" value="1"/>
</dbReference>
<keyword evidence="3 8" id="KW-0479">Metal-binding</keyword>
<accession>A0AAN7C164</accession>
<dbReference type="CDD" id="cd20335">
    <property type="entry name" value="BRcat_RBR"/>
    <property type="match status" value="1"/>
</dbReference>
<dbReference type="InterPro" id="IPR041367">
    <property type="entry name" value="Znf-CCCH_4"/>
</dbReference>
<dbReference type="PANTHER" id="PTHR22770">
    <property type="entry name" value="UBIQUITIN CONJUGATING ENZYME 7 INTERACTING PROTEIN-RELATED"/>
    <property type="match status" value="1"/>
</dbReference>
<dbReference type="Gene3D" id="3.30.1370.210">
    <property type="match status" value="1"/>
</dbReference>
<gene>
    <name evidence="12" type="ORF">C8A03DRAFT_48030</name>
</gene>
<dbReference type="CDD" id="cd00590">
    <property type="entry name" value="RRM_SF"/>
    <property type="match status" value="1"/>
</dbReference>
<evidence type="ECO:0000256" key="7">
    <source>
        <dbReference type="ARBA" id="ARBA00022833"/>
    </source>
</evidence>
<reference evidence="12" key="2">
    <citation type="submission" date="2023-05" db="EMBL/GenBank/DDBJ databases">
        <authorList>
            <consortium name="Lawrence Berkeley National Laboratory"/>
            <person name="Steindorff A."/>
            <person name="Hensen N."/>
            <person name="Bonometti L."/>
            <person name="Westerberg I."/>
            <person name="Brannstrom I.O."/>
            <person name="Guillou S."/>
            <person name="Cros-Aarteil S."/>
            <person name="Calhoun S."/>
            <person name="Haridas S."/>
            <person name="Kuo A."/>
            <person name="Mondo S."/>
            <person name="Pangilinan J."/>
            <person name="Riley R."/>
            <person name="Labutti K."/>
            <person name="Andreopoulos B."/>
            <person name="Lipzen A."/>
            <person name="Chen C."/>
            <person name="Yanf M."/>
            <person name="Daum C."/>
            <person name="Ng V."/>
            <person name="Clum A."/>
            <person name="Ohm R."/>
            <person name="Martin F."/>
            <person name="Silar P."/>
            <person name="Natvig D."/>
            <person name="Lalanne C."/>
            <person name="Gautier V."/>
            <person name="Ament-Velasquez S.L."/>
            <person name="Kruys A."/>
            <person name="Hutchinson M.I."/>
            <person name="Powell A.J."/>
            <person name="Barry K."/>
            <person name="Miller A.N."/>
            <person name="Grigoriev I.V."/>
            <person name="Debuchy R."/>
            <person name="Gladieux P."/>
            <person name="Thoren M.H."/>
            <person name="Johannesson H."/>
        </authorList>
    </citation>
    <scope>NUCLEOTIDE SEQUENCE</scope>
    <source>
        <strain evidence="12">CBS 532.94</strain>
    </source>
</reference>
<feature type="domain" description="C3H1-type" evidence="10">
    <location>
        <begin position="12"/>
        <end position="39"/>
    </location>
</feature>
<keyword evidence="13" id="KW-1185">Reference proteome</keyword>
<dbReference type="PROSITE" id="PS51873">
    <property type="entry name" value="TRIAD"/>
    <property type="match status" value="1"/>
</dbReference>
<dbReference type="Proteomes" id="UP001303760">
    <property type="component" value="Unassembled WGS sequence"/>
</dbReference>
<dbReference type="SUPFAM" id="SSF90229">
    <property type="entry name" value="CCCH zinc finger"/>
    <property type="match status" value="2"/>
</dbReference>
<dbReference type="SUPFAM" id="SSF57850">
    <property type="entry name" value="RING/U-box"/>
    <property type="match status" value="2"/>
</dbReference>
<evidence type="ECO:0000256" key="1">
    <source>
        <dbReference type="ARBA" id="ARBA00004906"/>
    </source>
</evidence>
<dbReference type="InterPro" id="IPR002867">
    <property type="entry name" value="IBR_dom"/>
</dbReference>
<dbReference type="InterPro" id="IPR000571">
    <property type="entry name" value="Znf_CCCH"/>
</dbReference>
<dbReference type="GO" id="GO:0008270">
    <property type="term" value="F:zinc ion binding"/>
    <property type="evidence" value="ECO:0007669"/>
    <property type="project" value="UniProtKB-KW"/>
</dbReference>
<dbReference type="CDD" id="cd22585">
    <property type="entry name" value="Rcat_RBR_DEAH12-like"/>
    <property type="match status" value="1"/>
</dbReference>
<evidence type="ECO:0000259" key="10">
    <source>
        <dbReference type="PROSITE" id="PS50103"/>
    </source>
</evidence>
<name>A0AAN7C164_9PEZI</name>
<feature type="zinc finger region" description="C3H1-type" evidence="8">
    <location>
        <begin position="47"/>
        <end position="74"/>
    </location>
</feature>
<dbReference type="Pfam" id="PF01485">
    <property type="entry name" value="IBR"/>
    <property type="match status" value="1"/>
</dbReference>
<dbReference type="Gene3D" id="3.30.40.10">
    <property type="entry name" value="Zinc/RING finger domain, C3HC4 (zinc finger)"/>
    <property type="match status" value="1"/>
</dbReference>
<dbReference type="PANTHER" id="PTHR22770:SF13">
    <property type="entry name" value="RING-TYPE DOMAIN-CONTAINING PROTEIN"/>
    <property type="match status" value="1"/>
</dbReference>
<evidence type="ECO:0008006" key="14">
    <source>
        <dbReference type="Google" id="ProtNLM"/>
    </source>
</evidence>
<keyword evidence="6" id="KW-0833">Ubl conjugation pathway</keyword>
<dbReference type="InterPro" id="IPR036855">
    <property type="entry name" value="Znf_CCCH_sf"/>
</dbReference>
<dbReference type="Pfam" id="PF00642">
    <property type="entry name" value="zf-CCCH"/>
    <property type="match status" value="1"/>
</dbReference>
<evidence type="ECO:0000256" key="5">
    <source>
        <dbReference type="ARBA" id="ARBA00022771"/>
    </source>
</evidence>
<dbReference type="SMART" id="SM00356">
    <property type="entry name" value="ZnF_C3H1"/>
    <property type="match status" value="2"/>
</dbReference>
<feature type="zinc finger region" description="C3H1-type" evidence="8">
    <location>
        <begin position="12"/>
        <end position="39"/>
    </location>
</feature>
<dbReference type="EMBL" id="MU860561">
    <property type="protein sequence ID" value="KAK4233421.1"/>
    <property type="molecule type" value="Genomic_DNA"/>
</dbReference>
<feature type="domain" description="C3H1-type" evidence="10">
    <location>
        <begin position="47"/>
        <end position="74"/>
    </location>
</feature>
<feature type="domain" description="RING-type" evidence="11">
    <location>
        <begin position="605"/>
        <end position="815"/>
    </location>
</feature>
<organism evidence="12 13">
    <name type="scientific">Achaetomium macrosporum</name>
    <dbReference type="NCBI Taxonomy" id="79813"/>
    <lineage>
        <taxon>Eukaryota</taxon>
        <taxon>Fungi</taxon>
        <taxon>Dikarya</taxon>
        <taxon>Ascomycota</taxon>
        <taxon>Pezizomycotina</taxon>
        <taxon>Sordariomycetes</taxon>
        <taxon>Sordariomycetidae</taxon>
        <taxon>Sordariales</taxon>
        <taxon>Chaetomiaceae</taxon>
        <taxon>Achaetomium</taxon>
    </lineage>
</organism>
<feature type="compositionally biased region" description="Acidic residues" evidence="9">
    <location>
        <begin position="838"/>
        <end position="852"/>
    </location>
</feature>
<dbReference type="GO" id="GO:0043130">
    <property type="term" value="F:ubiquitin binding"/>
    <property type="evidence" value="ECO:0007669"/>
    <property type="project" value="TreeGrafter"/>
</dbReference>
<comment type="pathway">
    <text evidence="1">Protein modification; protein ubiquitination.</text>
</comment>
<keyword evidence="4" id="KW-0677">Repeat</keyword>
<dbReference type="InterPro" id="IPR044066">
    <property type="entry name" value="TRIAD_supradom"/>
</dbReference>
<dbReference type="InterPro" id="IPR013083">
    <property type="entry name" value="Znf_RING/FYVE/PHD"/>
</dbReference>
<dbReference type="AlphaFoldDB" id="A0AAN7C164"/>
<evidence type="ECO:0000313" key="13">
    <source>
        <dbReference type="Proteomes" id="UP001303760"/>
    </source>
</evidence>
<evidence type="ECO:0000256" key="4">
    <source>
        <dbReference type="ARBA" id="ARBA00022737"/>
    </source>
</evidence>
<comment type="caution">
    <text evidence="12">The sequence shown here is derived from an EMBL/GenBank/DDBJ whole genome shotgun (WGS) entry which is preliminary data.</text>
</comment>
<protein>
    <recommendedName>
        <fullName evidence="14">RING-type E3 ubiquitin transferase</fullName>
    </recommendedName>
</protein>
<keyword evidence="5 8" id="KW-0863">Zinc-finger</keyword>
<feature type="region of interest" description="Disordered" evidence="9">
    <location>
        <begin position="834"/>
        <end position="859"/>
    </location>
</feature>
<dbReference type="GO" id="GO:0000151">
    <property type="term" value="C:ubiquitin ligase complex"/>
    <property type="evidence" value="ECO:0007669"/>
    <property type="project" value="TreeGrafter"/>
</dbReference>
<dbReference type="GO" id="GO:0043161">
    <property type="term" value="P:proteasome-mediated ubiquitin-dependent protein catabolic process"/>
    <property type="evidence" value="ECO:0007669"/>
    <property type="project" value="TreeGrafter"/>
</dbReference>
<keyword evidence="7 8" id="KW-0862">Zinc</keyword>
<dbReference type="SMART" id="SM00647">
    <property type="entry name" value="IBR"/>
    <property type="match status" value="2"/>
</dbReference>
<evidence type="ECO:0000259" key="11">
    <source>
        <dbReference type="PROSITE" id="PS51873"/>
    </source>
</evidence>
<proteinExistence type="predicted"/>
<evidence type="ECO:0000256" key="2">
    <source>
        <dbReference type="ARBA" id="ARBA00022679"/>
    </source>
</evidence>
<dbReference type="Pfam" id="PF26200">
    <property type="entry name" value="Rcat_RNF216"/>
    <property type="match status" value="1"/>
</dbReference>
<dbReference type="GO" id="GO:0097039">
    <property type="term" value="P:protein linear polyubiquitination"/>
    <property type="evidence" value="ECO:0007669"/>
    <property type="project" value="TreeGrafter"/>
</dbReference>
<evidence type="ECO:0000256" key="9">
    <source>
        <dbReference type="SAM" id="MobiDB-lite"/>
    </source>
</evidence>
<sequence>MDDSRLLAARTAWPSAPCRYFAAGRCFRGNRCRFAHPLAGQEPQTPSPSPIPCRFFAKGRCNKGDACRYAHDGVPASQQNLPASGIHVEEERPDEAVLADLDPCDTGRRNLRGAQVSFGDGAAVAKVSLLSDSSAVRLTGLPEGSTPSSVVALLSGMRAVAFPADVSSVHVTQDGPGCTADVVVKDPGFVRRASAKLPGRTSPAPASHLEAVPIPVPGQRALVDRKVVCSWDRSTRKAWLTFPRKADARKVYEGFKTGAYRVQSCRVKAAAPRREYPAFAVVLTDLPGAADMEDLYDAVPTSCTPSRIELGWATYDAAQNVAACAVESMLRQFGPVDRWEVSANPQRRRIKAEARFADESHARRAVSALNGAPLPFNKGGKLTAQLVTSAEFKTATRIHGALRLRLAAQAKVWEGESVHFTAYPLRQGYRVLKVEGEDSQAVARAKAALERLLDGEVARKDGRDVWSASLLRNGDLYKALSSIERAHGVTIERDRQKSQLRVFGPEGRASQVAEAVDALIARETANDSGHHVIELSPGEFEWARGGGFAAVAWRLGDDKAVFDMTATPKRILIAGSRADYATAVGIVANRQTGPVPAAPSDSRTEDNDCAVCWTEAEDAIRTSCGHVYCAACFADLCGKATSSTTAAFSGISCLGDQGECREVFPLAELKTLLPPATFEGVLEASFDRHIATNPAALRYCPTPDCGHIYRPHREWASAREMLCPGCLVTLCTACHAAHPNHSCADYQDVSSGRREAVERLKAELGIKDCPGCRTAIEKTFGCNHMTCSGCGAHLCWLCLASFASAEACYRHLVQDGEPEPGQIFEGLEFPWAGPAGGDEADDGADDEEEAGEGEVLFRV</sequence>
<dbReference type="PROSITE" id="PS50103">
    <property type="entry name" value="ZF_C3H1"/>
    <property type="match status" value="2"/>
</dbReference>
<dbReference type="GO" id="GO:0061630">
    <property type="term" value="F:ubiquitin protein ligase activity"/>
    <property type="evidence" value="ECO:0007669"/>
    <property type="project" value="UniProtKB-EC"/>
</dbReference>
<evidence type="ECO:0000313" key="12">
    <source>
        <dbReference type="EMBL" id="KAK4233421.1"/>
    </source>
</evidence>
<evidence type="ECO:0000256" key="8">
    <source>
        <dbReference type="PROSITE-ProRule" id="PRU00723"/>
    </source>
</evidence>